<dbReference type="InterPro" id="IPR038146">
    <property type="entry name" value="933W_put_Xis_sf"/>
</dbReference>
<evidence type="ECO:0000313" key="1">
    <source>
        <dbReference type="EMBL" id="MDN8598666.1"/>
    </source>
</evidence>
<dbReference type="InterPro" id="IPR009634">
    <property type="entry name" value="Put_exci"/>
</dbReference>
<proteinExistence type="predicted"/>
<gene>
    <name evidence="1" type="primary">xisR</name>
    <name evidence="1" type="ORF">Q0A17_04415</name>
</gene>
<dbReference type="EMBL" id="JAUJYW010000002">
    <property type="protein sequence ID" value="MDN8598666.1"/>
    <property type="molecule type" value="Genomic_DNA"/>
</dbReference>
<evidence type="ECO:0000313" key="2">
    <source>
        <dbReference type="Proteomes" id="UP001174867"/>
    </source>
</evidence>
<keyword evidence="2" id="KW-1185">Reference proteome</keyword>
<organism evidence="1 2">
    <name type="scientific">Citrobacter enshiensis</name>
    <dbReference type="NCBI Taxonomy" id="2971264"/>
    <lineage>
        <taxon>Bacteria</taxon>
        <taxon>Pseudomonadati</taxon>
        <taxon>Pseudomonadota</taxon>
        <taxon>Gammaproteobacteria</taxon>
        <taxon>Enterobacterales</taxon>
        <taxon>Enterobacteriaceae</taxon>
        <taxon>Citrobacter</taxon>
    </lineage>
</organism>
<name>A0ABT8PQQ6_9ENTR</name>
<accession>A0ABT8PQQ6</accession>
<reference evidence="1 2" key="1">
    <citation type="submission" date="2023-07" db="EMBL/GenBank/DDBJ databases">
        <title>Citrobacter selenititolerans sp. nov., isolated from seleniferous soil.</title>
        <authorList>
            <person name="Zhang S."/>
            <person name="Li K."/>
            <person name="Peng J."/>
            <person name="Wang H."/>
            <person name="Sun J."/>
            <person name="Guo Y."/>
        </authorList>
    </citation>
    <scope>NUCLEOTIDE SEQUENCE [LARGE SCALE GENOMIC DNA]</scope>
    <source>
        <strain evidence="1 2">S2-9</strain>
    </source>
</reference>
<dbReference type="RefSeq" id="WP_301697171.1">
    <property type="nucleotide sequence ID" value="NZ_JAUJYW010000002.1"/>
</dbReference>
<dbReference type="Proteomes" id="UP001174867">
    <property type="component" value="Unassembled WGS sequence"/>
</dbReference>
<sequence length="70" mass="8152">MPQIVFNKEWVVEAELTALTGLSERQIKALRSGPWLEGVHFKRQAMNGGETRRGLLWYNFPRINQLVQEL</sequence>
<protein>
    <submittedName>
        <fullName evidence="1">Excisionase family protein</fullName>
    </submittedName>
</protein>
<comment type="caution">
    <text evidence="1">The sequence shown here is derived from an EMBL/GenBank/DDBJ whole genome shotgun (WGS) entry which is preliminary data.</text>
</comment>
<dbReference type="Gene3D" id="1.10.1660.60">
    <property type="entry name" value="Putative excisionased domain DUF1233"/>
    <property type="match status" value="1"/>
</dbReference>
<dbReference type="Pfam" id="PF06806">
    <property type="entry name" value="DUF1233"/>
    <property type="match status" value="1"/>
</dbReference>